<feature type="compositionally biased region" description="Polar residues" evidence="3">
    <location>
        <begin position="277"/>
        <end position="291"/>
    </location>
</feature>
<feature type="compositionally biased region" description="Low complexity" evidence="3">
    <location>
        <begin position="205"/>
        <end position="224"/>
    </location>
</feature>
<feature type="compositionally biased region" description="Polar residues" evidence="3">
    <location>
        <begin position="775"/>
        <end position="785"/>
    </location>
</feature>
<sequence length="922" mass="99405">MKLKLKLPSIKPPQAADPASENGVVLSQVEAAETSTLVIVAADSKKRKLEAEEVSIAPPSKRQSSAEAPENVIISPGTSVVAPPVQRITSLKFTIKRPDIAGTPKLGTVPALVAQNSFYGNADRLNEESKQRQQLEKQGKERQRQTEKDERQRAKAEAAEVKLRQKAELAQEKLRQKTEADQEKKRAADQANIIKTIKLKIVSGSSGVQRSSASLTSAPSLGAMMPPPPPPTRQMAPSSMFLSSTGPSSGAQRKEGKHLSLKPKIKLSSSMAHRPSNLAQRTGSQHVGQSSVRRHNGAPGLADRASLEKILNKIQAKDLRKIFYYPVTEAVAPNYFNIIQQPMDFSTMHSKLAQGMYTSWDQLQEDLDLIFNNCMTYNPPGSIYHLEGKKMQEVSRKLVELGRQGVTNFRGRTAGITRSHNTQINAEIQRLRADENGHLGRGLRHPGEGTAEDGVAGVRTRGGASTQGPVARVGGVRAAAAAANVIHPSGPRTSGFRPNLYNLLNGGTAAPPTRPGRGRGSRAAGGTMGIVRRTTNALNAQLQRELMSDTAMDGEARVTFRPRAAAPQVPFASWSALANGASACGNAFANGRPLLVSNMPEGTLNPDVYLTSVSRFMTRWPEAVRKQVMRRLLPCVAVEGAELPPEPPEPPPVVHSAPTAPSLPSAYSRPLGPPPPSKPGPTPMTTVPPLNLGAAAPSSSVQGTSEYQKIMSLFSSPNGALAVASLLQQQSALKAAAGGAAAGMPNKAVMDSLAMILQQQQQANKAGQPPVTRIQPPSQQANSTFQPPRQPQNPAWQQQQQALNQQQQTHVHQQQTAPQQQQMRMQQQQPMYMTQQQQQQQPHQGQAYRQGIMQTQQQQQPYQGQAYQQSIPQTQQQGTQFQQPAPVQMIPAAAVPLTIQQQPSPSVTAVHDEPMGLPPASP</sequence>
<feature type="compositionally biased region" description="Pro residues" evidence="3">
    <location>
        <begin position="671"/>
        <end position="682"/>
    </location>
</feature>
<dbReference type="PANTHER" id="PTHR22881:SF27">
    <property type="entry name" value="BROMODOMAIN CONTAINING 7_9"/>
    <property type="match status" value="1"/>
</dbReference>
<proteinExistence type="predicted"/>
<dbReference type="InterPro" id="IPR051831">
    <property type="entry name" value="Bromodomain_contain_prot"/>
</dbReference>
<feature type="domain" description="Bromo" evidence="4">
    <location>
        <begin position="315"/>
        <end position="385"/>
    </location>
</feature>
<organism evidence="5 6">
    <name type="scientific">Chlamydomonas eustigma</name>
    <dbReference type="NCBI Taxonomy" id="1157962"/>
    <lineage>
        <taxon>Eukaryota</taxon>
        <taxon>Viridiplantae</taxon>
        <taxon>Chlorophyta</taxon>
        <taxon>core chlorophytes</taxon>
        <taxon>Chlorophyceae</taxon>
        <taxon>CS clade</taxon>
        <taxon>Chlamydomonadales</taxon>
        <taxon>Chlamydomonadaceae</taxon>
        <taxon>Chlamydomonas</taxon>
    </lineage>
</organism>
<comment type="caution">
    <text evidence="5">The sequence shown here is derived from an EMBL/GenBank/DDBJ whole genome shotgun (WGS) entry which is preliminary data.</text>
</comment>
<evidence type="ECO:0000259" key="4">
    <source>
        <dbReference type="PROSITE" id="PS50014"/>
    </source>
</evidence>
<feature type="compositionally biased region" description="Low complexity" evidence="3">
    <location>
        <begin position="654"/>
        <end position="670"/>
    </location>
</feature>
<dbReference type="PRINTS" id="PR00503">
    <property type="entry name" value="BROMODOMAIN"/>
</dbReference>
<name>A0A250WTE9_9CHLO</name>
<evidence type="ECO:0000256" key="1">
    <source>
        <dbReference type="ARBA" id="ARBA00023117"/>
    </source>
</evidence>
<evidence type="ECO:0000313" key="5">
    <source>
        <dbReference type="EMBL" id="GAX74098.1"/>
    </source>
</evidence>
<dbReference type="SMART" id="SM00297">
    <property type="entry name" value="BROMO"/>
    <property type="match status" value="1"/>
</dbReference>
<dbReference type="AlphaFoldDB" id="A0A250WTE9"/>
<keyword evidence="6" id="KW-1185">Reference proteome</keyword>
<keyword evidence="1 2" id="KW-0103">Bromodomain</keyword>
<dbReference type="SUPFAM" id="SSF47370">
    <property type="entry name" value="Bromodomain"/>
    <property type="match status" value="1"/>
</dbReference>
<feature type="region of interest" description="Disordered" evidence="3">
    <location>
        <begin position="643"/>
        <end position="700"/>
    </location>
</feature>
<feature type="region of interest" description="Disordered" evidence="3">
    <location>
        <begin position="760"/>
        <end position="884"/>
    </location>
</feature>
<dbReference type="STRING" id="1157962.A0A250WTE9"/>
<dbReference type="OrthoDB" id="21449at2759"/>
<dbReference type="CDD" id="cd04369">
    <property type="entry name" value="Bromodomain"/>
    <property type="match status" value="1"/>
</dbReference>
<evidence type="ECO:0000313" key="6">
    <source>
        <dbReference type="Proteomes" id="UP000232323"/>
    </source>
</evidence>
<evidence type="ECO:0000256" key="3">
    <source>
        <dbReference type="SAM" id="MobiDB-lite"/>
    </source>
</evidence>
<protein>
    <recommendedName>
        <fullName evidence="4">Bromo domain-containing protein</fullName>
    </recommendedName>
</protein>
<dbReference type="PANTHER" id="PTHR22881">
    <property type="entry name" value="BROMODOMAIN CONTAINING PROTEIN"/>
    <property type="match status" value="1"/>
</dbReference>
<dbReference type="Proteomes" id="UP000232323">
    <property type="component" value="Unassembled WGS sequence"/>
</dbReference>
<dbReference type="Gene3D" id="1.20.920.10">
    <property type="entry name" value="Bromodomain-like"/>
    <property type="match status" value="1"/>
</dbReference>
<feature type="compositionally biased region" description="Low complexity" evidence="3">
    <location>
        <begin position="792"/>
        <end position="884"/>
    </location>
</feature>
<dbReference type="EMBL" id="BEGY01000006">
    <property type="protein sequence ID" value="GAX74098.1"/>
    <property type="molecule type" value="Genomic_DNA"/>
</dbReference>
<feature type="compositionally biased region" description="Polar residues" evidence="3">
    <location>
        <begin position="240"/>
        <end position="251"/>
    </location>
</feature>
<feature type="region of interest" description="Disordered" evidence="3">
    <location>
        <begin position="902"/>
        <end position="922"/>
    </location>
</feature>
<dbReference type="InterPro" id="IPR036427">
    <property type="entry name" value="Bromodomain-like_sf"/>
</dbReference>
<dbReference type="PROSITE" id="PS50014">
    <property type="entry name" value="BROMODOMAIN_2"/>
    <property type="match status" value="1"/>
</dbReference>
<feature type="compositionally biased region" description="Pro residues" evidence="3">
    <location>
        <begin position="644"/>
        <end position="653"/>
    </location>
</feature>
<gene>
    <name evidence="5" type="ORF">CEUSTIGMA_g1547.t1</name>
</gene>
<dbReference type="InterPro" id="IPR001487">
    <property type="entry name" value="Bromodomain"/>
</dbReference>
<accession>A0A250WTE9</accession>
<dbReference type="Pfam" id="PF00439">
    <property type="entry name" value="Bromodomain"/>
    <property type="match status" value="1"/>
</dbReference>
<reference evidence="5 6" key="1">
    <citation type="submission" date="2017-08" db="EMBL/GenBank/DDBJ databases">
        <title>Acidophilic green algal genome provides insights into adaptation to an acidic environment.</title>
        <authorList>
            <person name="Hirooka S."/>
            <person name="Hirose Y."/>
            <person name="Kanesaki Y."/>
            <person name="Higuchi S."/>
            <person name="Fujiwara T."/>
            <person name="Onuma R."/>
            <person name="Era A."/>
            <person name="Ohbayashi R."/>
            <person name="Uzuka A."/>
            <person name="Nozaki H."/>
            <person name="Yoshikawa H."/>
            <person name="Miyagishima S.Y."/>
        </authorList>
    </citation>
    <scope>NUCLEOTIDE SEQUENCE [LARGE SCALE GENOMIC DNA]</scope>
    <source>
        <strain evidence="5 6">NIES-2499</strain>
    </source>
</reference>
<feature type="region of interest" description="Disordered" evidence="3">
    <location>
        <begin position="205"/>
        <end position="300"/>
    </location>
</feature>
<feature type="region of interest" description="Disordered" evidence="3">
    <location>
        <begin position="127"/>
        <end position="154"/>
    </location>
</feature>
<evidence type="ECO:0000256" key="2">
    <source>
        <dbReference type="PROSITE-ProRule" id="PRU00035"/>
    </source>
</evidence>
<feature type="region of interest" description="Disordered" evidence="3">
    <location>
        <begin position="1"/>
        <end position="21"/>
    </location>
</feature>